<evidence type="ECO:0008006" key="6">
    <source>
        <dbReference type="Google" id="ProtNLM"/>
    </source>
</evidence>
<dbReference type="GO" id="GO:0005096">
    <property type="term" value="F:GTPase activator activity"/>
    <property type="evidence" value="ECO:0007669"/>
    <property type="project" value="UniProtKB-KW"/>
</dbReference>
<dbReference type="InterPro" id="IPR036047">
    <property type="entry name" value="F-box-like_dom_sf"/>
</dbReference>
<evidence type="ECO:0000256" key="3">
    <source>
        <dbReference type="ARBA" id="ARBA00022737"/>
    </source>
</evidence>
<accession>A0AAV5AN39</accession>
<reference evidence="4" key="1">
    <citation type="submission" date="2021-10" db="EMBL/GenBank/DDBJ databases">
        <title>De novo Genome Assembly of Clathrus columnatus (Basidiomycota, Fungi) Using Illumina and Nanopore Sequence Data.</title>
        <authorList>
            <person name="Ogiso-Tanaka E."/>
            <person name="Itagaki H."/>
            <person name="Hosoya T."/>
            <person name="Hosaka K."/>
        </authorList>
    </citation>
    <scope>NUCLEOTIDE SEQUENCE</scope>
    <source>
        <strain evidence="4">MO-923</strain>
    </source>
</reference>
<comment type="caution">
    <text evidence="4">The sequence shown here is derived from an EMBL/GenBank/DDBJ whole genome shotgun (WGS) entry which is preliminary data.</text>
</comment>
<dbReference type="InterPro" id="IPR027038">
    <property type="entry name" value="RanGap"/>
</dbReference>
<dbReference type="PANTHER" id="PTHR24113:SF12">
    <property type="entry name" value="RAN GTPASE-ACTIVATING PROTEIN 1"/>
    <property type="match status" value="1"/>
</dbReference>
<name>A0AAV5AN39_9AGAM</name>
<dbReference type="SUPFAM" id="SSF81383">
    <property type="entry name" value="F-box domain"/>
    <property type="match status" value="1"/>
</dbReference>
<dbReference type="Proteomes" id="UP001050691">
    <property type="component" value="Unassembled WGS sequence"/>
</dbReference>
<dbReference type="SUPFAM" id="SSF52047">
    <property type="entry name" value="RNI-like"/>
    <property type="match status" value="1"/>
</dbReference>
<evidence type="ECO:0000256" key="2">
    <source>
        <dbReference type="ARBA" id="ARBA00022614"/>
    </source>
</evidence>
<proteinExistence type="predicted"/>
<dbReference type="CDD" id="cd09917">
    <property type="entry name" value="F-box_SF"/>
    <property type="match status" value="1"/>
</dbReference>
<evidence type="ECO:0000256" key="1">
    <source>
        <dbReference type="ARBA" id="ARBA00022468"/>
    </source>
</evidence>
<keyword evidence="3" id="KW-0677">Repeat</keyword>
<evidence type="ECO:0000313" key="5">
    <source>
        <dbReference type="Proteomes" id="UP001050691"/>
    </source>
</evidence>
<keyword evidence="5" id="KW-1185">Reference proteome</keyword>
<dbReference type="GO" id="GO:0005829">
    <property type="term" value="C:cytosol"/>
    <property type="evidence" value="ECO:0007669"/>
    <property type="project" value="TreeGrafter"/>
</dbReference>
<protein>
    <recommendedName>
        <fullName evidence="6">RNI-like protein</fullName>
    </recommendedName>
</protein>
<gene>
    <name evidence="4" type="ORF">Clacol_009198</name>
</gene>
<dbReference type="PANTHER" id="PTHR24113">
    <property type="entry name" value="RAN GTPASE-ACTIVATING PROTEIN 1"/>
    <property type="match status" value="1"/>
</dbReference>
<dbReference type="InterPro" id="IPR001611">
    <property type="entry name" value="Leu-rich_rpt"/>
</dbReference>
<keyword evidence="2" id="KW-0433">Leucine-rich repeat</keyword>
<dbReference type="Pfam" id="PF13516">
    <property type="entry name" value="LRR_6"/>
    <property type="match status" value="2"/>
</dbReference>
<dbReference type="GO" id="GO:0031267">
    <property type="term" value="F:small GTPase binding"/>
    <property type="evidence" value="ECO:0007669"/>
    <property type="project" value="TreeGrafter"/>
</dbReference>
<evidence type="ECO:0000313" key="4">
    <source>
        <dbReference type="EMBL" id="GJJ14928.1"/>
    </source>
</evidence>
<dbReference type="GO" id="GO:0006913">
    <property type="term" value="P:nucleocytoplasmic transport"/>
    <property type="evidence" value="ECO:0007669"/>
    <property type="project" value="TreeGrafter"/>
</dbReference>
<dbReference type="GO" id="GO:0048471">
    <property type="term" value="C:perinuclear region of cytoplasm"/>
    <property type="evidence" value="ECO:0007669"/>
    <property type="project" value="TreeGrafter"/>
</dbReference>
<dbReference type="AlphaFoldDB" id="A0AAV5AN39"/>
<sequence>MLTPLLTFFGKQQDNNTFKRSPPHFVFNGYLDKQDSGLKGLNGAETIIHYLRLQRPVRLVLSQNELGNEGCVALFDYLCSNEGRYRHLIEEISLNANGIGDRGLLAIAKYLNGNTSLGSLYLQNGDRFVMFRFTVALNRSNLHTLSLTSNPDLGQALTDTFLPNLSAPNLIDLHLSVCSLGPEAIPPLLSYLTSPRAVRLFTLKLNGNNFGPGGIETILNSIERHNWSLSWLEMRACGVNYDLMGSNNNSLWKDFEKQLRVRILDRNKYLANETAREALYLLPHARPALLLPNNDNDPAEADKSSMNCGSINSTGEEAPPFSRIRVLPTLVSARSRLPLELVLHILSYLAPTLSPAQLARVCAYAEDRTTLPSLSVRLSLPTSSSLSTAGSARFNISHSHGRLNPYLDLNVLWTPAVIVGDINSNLKGISQQQSTMKVVDQRKAWLRRVGCDRCIPVLFINEVMRYVKTVKLGERKHVDDVISQLADDLQPC</sequence>
<dbReference type="Gene3D" id="3.80.10.10">
    <property type="entry name" value="Ribonuclease Inhibitor"/>
    <property type="match status" value="2"/>
</dbReference>
<dbReference type="GO" id="GO:0005634">
    <property type="term" value="C:nucleus"/>
    <property type="evidence" value="ECO:0007669"/>
    <property type="project" value="TreeGrafter"/>
</dbReference>
<keyword evidence="1" id="KW-0343">GTPase activation</keyword>
<organism evidence="4 5">
    <name type="scientific">Clathrus columnatus</name>
    <dbReference type="NCBI Taxonomy" id="1419009"/>
    <lineage>
        <taxon>Eukaryota</taxon>
        <taxon>Fungi</taxon>
        <taxon>Dikarya</taxon>
        <taxon>Basidiomycota</taxon>
        <taxon>Agaricomycotina</taxon>
        <taxon>Agaricomycetes</taxon>
        <taxon>Phallomycetidae</taxon>
        <taxon>Phallales</taxon>
        <taxon>Clathraceae</taxon>
        <taxon>Clathrus</taxon>
    </lineage>
</organism>
<dbReference type="EMBL" id="BPWL01000010">
    <property type="protein sequence ID" value="GJJ14928.1"/>
    <property type="molecule type" value="Genomic_DNA"/>
</dbReference>
<dbReference type="InterPro" id="IPR032675">
    <property type="entry name" value="LRR_dom_sf"/>
</dbReference>
<dbReference type="SMART" id="SM00368">
    <property type="entry name" value="LRR_RI"/>
    <property type="match status" value="4"/>
</dbReference>